<evidence type="ECO:0000313" key="4">
    <source>
        <dbReference type="Proteomes" id="UP000562352"/>
    </source>
</evidence>
<feature type="region of interest" description="Disordered" evidence="1">
    <location>
        <begin position="414"/>
        <end position="445"/>
    </location>
</feature>
<organism evidence="3 4">
    <name type="scientific">Planomonospora venezuelensis</name>
    <dbReference type="NCBI Taxonomy" id="1999"/>
    <lineage>
        <taxon>Bacteria</taxon>
        <taxon>Bacillati</taxon>
        <taxon>Actinomycetota</taxon>
        <taxon>Actinomycetes</taxon>
        <taxon>Streptosporangiales</taxon>
        <taxon>Streptosporangiaceae</taxon>
        <taxon>Planomonospora</taxon>
    </lineage>
</organism>
<keyword evidence="4" id="KW-1185">Reference proteome</keyword>
<keyword evidence="2" id="KW-0472">Membrane</keyword>
<dbReference type="EMBL" id="JACHJJ010000019">
    <property type="protein sequence ID" value="MBB5965871.1"/>
    <property type="molecule type" value="Genomic_DNA"/>
</dbReference>
<accession>A0A841D6L0</accession>
<feature type="compositionally biased region" description="Basic and acidic residues" evidence="1">
    <location>
        <begin position="502"/>
        <end position="516"/>
    </location>
</feature>
<reference evidence="3 4" key="1">
    <citation type="submission" date="2020-08" db="EMBL/GenBank/DDBJ databases">
        <title>Genomic Encyclopedia of Type Strains, Phase III (KMG-III): the genomes of soil and plant-associated and newly described type strains.</title>
        <authorList>
            <person name="Whitman W."/>
        </authorList>
    </citation>
    <scope>NUCLEOTIDE SEQUENCE [LARGE SCALE GENOMIC DNA]</scope>
    <source>
        <strain evidence="3 4">CECT 3303</strain>
    </source>
</reference>
<feature type="region of interest" description="Disordered" evidence="1">
    <location>
        <begin position="498"/>
        <end position="633"/>
    </location>
</feature>
<feature type="compositionally biased region" description="Basic and acidic residues" evidence="1">
    <location>
        <begin position="435"/>
        <end position="445"/>
    </location>
</feature>
<sequence length="633" mass="67850">MTTGAHPVARFLRRHWLFAAALLAGGALRALAVLGYRPALWFWADSFSYLGTALDPRPMESRPSGYSLFLWLLGPLESVQAVAVAQHLLGLTTAGCVYLLLRRLAALPGWGATLATLPILLDAHQIQLEHLVMADLPFQFLVVLAVTLLLWRRRPPAWAALLAGLLLAAATTTRTIGLPLIAVVLLCLALRRAGWRALLATATASALVLGGYAAWFKSEHGEYGLTRGSTFLWARTMTFADCAKVLPTGPEAALCPTEPLSARQPPPVYIWGADSPISKIKGSWAERDALAGDFAVQAITAQPLDFLRAGLTDLAYVFDWNRRVYPTEGDQSAYVFPDAAASLPDGTASRGRSAEEIALAYQGEPGDLHLTDPYAGWLRAYQEHGFLRGPFLAVILLIGLIGVLTRLRLSAEGPFAEPSPRTGDDGDRPPPGAGAHRDTAPPTGRDRWALGGAVLAPWAAAVMLIALPMFIAAFDHRYVVPAVPLACLAAGLAFGPRRPYGTRKEHPDAAAAREPEPVPMPMPAPHGAASATADVQADQRPQPLVPKRPADPVDGVLVHPRHQGADIGAGLAAHRDPDPVPFHGPDPDPAESFDFFQRDAQHRGPGRAPAAPPPPAQGAQQPPDGYQRQYYKY</sequence>
<name>A0A841D6L0_PLAVE</name>
<feature type="transmembrane region" description="Helical" evidence="2">
    <location>
        <begin position="131"/>
        <end position="151"/>
    </location>
</feature>
<dbReference type="RefSeq" id="WP_184945579.1">
    <property type="nucleotide sequence ID" value="NZ_BAAAWZ010000001.1"/>
</dbReference>
<proteinExistence type="predicted"/>
<feature type="transmembrane region" description="Helical" evidence="2">
    <location>
        <begin position="448"/>
        <end position="472"/>
    </location>
</feature>
<feature type="transmembrane region" description="Helical" evidence="2">
    <location>
        <begin position="197"/>
        <end position="215"/>
    </location>
</feature>
<dbReference type="AlphaFoldDB" id="A0A841D6L0"/>
<evidence type="ECO:0008006" key="5">
    <source>
        <dbReference type="Google" id="ProtNLM"/>
    </source>
</evidence>
<evidence type="ECO:0000313" key="3">
    <source>
        <dbReference type="EMBL" id="MBB5965871.1"/>
    </source>
</evidence>
<feature type="transmembrane region" description="Helical" evidence="2">
    <location>
        <begin position="386"/>
        <end position="405"/>
    </location>
</feature>
<evidence type="ECO:0000256" key="2">
    <source>
        <dbReference type="SAM" id="Phobius"/>
    </source>
</evidence>
<gene>
    <name evidence="3" type="ORF">FHS22_005161</name>
</gene>
<dbReference type="Proteomes" id="UP000562352">
    <property type="component" value="Unassembled WGS sequence"/>
</dbReference>
<protein>
    <recommendedName>
        <fullName evidence="5">Dolichyl-phosphate-mannose-protein mannosyltransferase</fullName>
    </recommendedName>
</protein>
<comment type="caution">
    <text evidence="3">The sequence shown here is derived from an EMBL/GenBank/DDBJ whole genome shotgun (WGS) entry which is preliminary data.</text>
</comment>
<feature type="transmembrane region" description="Helical" evidence="2">
    <location>
        <begin position="157"/>
        <end position="190"/>
    </location>
</feature>
<keyword evidence="2" id="KW-1133">Transmembrane helix</keyword>
<keyword evidence="2" id="KW-0812">Transmembrane</keyword>
<evidence type="ECO:0000256" key="1">
    <source>
        <dbReference type="SAM" id="MobiDB-lite"/>
    </source>
</evidence>
<feature type="transmembrane region" description="Helical" evidence="2">
    <location>
        <begin position="478"/>
        <end position="495"/>
    </location>
</feature>